<dbReference type="Gene3D" id="1.20.1250.20">
    <property type="entry name" value="MFS general substrate transporter like domains"/>
    <property type="match status" value="1"/>
</dbReference>
<gene>
    <name evidence="10" type="ORF">G3R41_05900</name>
    <name evidence="9" type="ORF">GCU67_05900</name>
</gene>
<feature type="transmembrane region" description="Helical" evidence="7">
    <location>
        <begin position="139"/>
        <end position="157"/>
    </location>
</feature>
<evidence type="ECO:0000313" key="12">
    <source>
        <dbReference type="Proteomes" id="UP000471152"/>
    </source>
</evidence>
<comment type="caution">
    <text evidence="9">The sequence shown here is derived from an EMBL/GenBank/DDBJ whole genome shotgun (WGS) entry which is preliminary data.</text>
</comment>
<evidence type="ECO:0000259" key="8">
    <source>
        <dbReference type="PROSITE" id="PS50850"/>
    </source>
</evidence>
<dbReference type="Proteomes" id="UP000471152">
    <property type="component" value="Unassembled WGS sequence"/>
</dbReference>
<feature type="transmembrane region" description="Helical" evidence="7">
    <location>
        <begin position="248"/>
        <end position="269"/>
    </location>
</feature>
<feature type="domain" description="Major facilitator superfamily (MFS) profile" evidence="8">
    <location>
        <begin position="1"/>
        <end position="361"/>
    </location>
</feature>
<evidence type="ECO:0000313" key="11">
    <source>
        <dbReference type="Proteomes" id="UP000468828"/>
    </source>
</evidence>
<evidence type="ECO:0000256" key="2">
    <source>
        <dbReference type="ARBA" id="ARBA00022448"/>
    </source>
</evidence>
<feature type="transmembrane region" description="Helical" evidence="7">
    <location>
        <begin position="68"/>
        <end position="88"/>
    </location>
</feature>
<keyword evidence="11" id="KW-1185">Reference proteome</keyword>
<dbReference type="InterPro" id="IPR011701">
    <property type="entry name" value="MFS"/>
</dbReference>
<evidence type="ECO:0000256" key="4">
    <source>
        <dbReference type="ARBA" id="ARBA00022692"/>
    </source>
</evidence>
<dbReference type="InterPro" id="IPR020846">
    <property type="entry name" value="MFS_dom"/>
</dbReference>
<comment type="subcellular location">
    <subcellularLocation>
        <location evidence="1">Cell membrane</location>
        <topology evidence="1">Multi-pass membrane protein</topology>
    </subcellularLocation>
</comment>
<evidence type="ECO:0000256" key="1">
    <source>
        <dbReference type="ARBA" id="ARBA00004651"/>
    </source>
</evidence>
<dbReference type="InterPro" id="IPR050171">
    <property type="entry name" value="MFS_Transporters"/>
</dbReference>
<feature type="transmembrane region" description="Helical" evidence="7">
    <location>
        <begin position="12"/>
        <end position="33"/>
    </location>
</feature>
<dbReference type="EMBL" id="JAAGWH010000013">
    <property type="protein sequence ID" value="NEK93710.1"/>
    <property type="molecule type" value="Genomic_DNA"/>
</dbReference>
<dbReference type="SUPFAM" id="SSF103473">
    <property type="entry name" value="MFS general substrate transporter"/>
    <property type="match status" value="1"/>
</dbReference>
<dbReference type="InterPro" id="IPR036259">
    <property type="entry name" value="MFS_trans_sf"/>
</dbReference>
<dbReference type="GO" id="GO:0022857">
    <property type="term" value="F:transmembrane transporter activity"/>
    <property type="evidence" value="ECO:0007669"/>
    <property type="project" value="InterPro"/>
</dbReference>
<dbReference type="EMBL" id="JAAGWB010000013">
    <property type="protein sequence ID" value="NEN50477.1"/>
    <property type="molecule type" value="Genomic_DNA"/>
</dbReference>
<dbReference type="PANTHER" id="PTHR23517:SF3">
    <property type="entry name" value="INTEGRAL MEMBRANE TRANSPORT PROTEIN"/>
    <property type="match status" value="1"/>
</dbReference>
<feature type="transmembrane region" description="Helical" evidence="7">
    <location>
        <begin position="275"/>
        <end position="298"/>
    </location>
</feature>
<feature type="transmembrane region" description="Helical" evidence="7">
    <location>
        <begin position="45"/>
        <end position="62"/>
    </location>
</feature>
<dbReference type="PROSITE" id="PS50850">
    <property type="entry name" value="MFS"/>
    <property type="match status" value="1"/>
</dbReference>
<sequence>MTAYRAVELDVPAAWLGALTASFAVVPLLLAVPSGQATDRFGERRVMLAGAVLFVLAAVVFATGRGGAAGLVVGSVVLGTGHLLSVVAQQAAVANSAGPGRFDTAFGHYTFAASLGQAAGPALITVLGGSGALPDSRPVFLAATVLAVVLLGVTAVLRTPARVSAGAAAEAGGMGALLRLPGLLRALTVSCVVLAAVDITLVYLPALGAERGLAAGAVGLLLTLRALASMTSRLLLGRLVRLAGRRRLMIGSVALSAVAMGAVAVPMPLPATSVLVLLLGLGLGVGQPLTMSWLAEVAPPGSRGRAMSLRLTGNRLGQVLLPSAVGLLAAGFGAAGVLWASAGALAAVGVAARRLAVDGHPGPQG</sequence>
<dbReference type="Proteomes" id="UP000468828">
    <property type="component" value="Unassembled WGS sequence"/>
</dbReference>
<keyword evidence="6 7" id="KW-0472">Membrane</keyword>
<proteinExistence type="predicted"/>
<dbReference type="GO" id="GO:0005886">
    <property type="term" value="C:plasma membrane"/>
    <property type="evidence" value="ECO:0007669"/>
    <property type="project" value="UniProtKB-SubCell"/>
</dbReference>
<keyword evidence="4 7" id="KW-0812">Transmembrane</keyword>
<accession>A0A6P0ES90</accession>
<keyword evidence="2" id="KW-0813">Transport</keyword>
<feature type="transmembrane region" description="Helical" evidence="7">
    <location>
        <begin position="319"/>
        <end position="340"/>
    </location>
</feature>
<organism evidence="9 11">
    <name type="scientific">Modestobacter muralis</name>
    <dbReference type="NCBI Taxonomy" id="1608614"/>
    <lineage>
        <taxon>Bacteria</taxon>
        <taxon>Bacillati</taxon>
        <taxon>Actinomycetota</taxon>
        <taxon>Actinomycetes</taxon>
        <taxon>Geodermatophilales</taxon>
        <taxon>Geodermatophilaceae</taxon>
        <taxon>Modestobacter</taxon>
    </lineage>
</organism>
<feature type="transmembrane region" description="Helical" evidence="7">
    <location>
        <begin position="183"/>
        <end position="206"/>
    </location>
</feature>
<evidence type="ECO:0000256" key="3">
    <source>
        <dbReference type="ARBA" id="ARBA00022475"/>
    </source>
</evidence>
<dbReference type="PANTHER" id="PTHR23517">
    <property type="entry name" value="RESISTANCE PROTEIN MDTM, PUTATIVE-RELATED-RELATED"/>
    <property type="match status" value="1"/>
</dbReference>
<evidence type="ECO:0000313" key="10">
    <source>
        <dbReference type="EMBL" id="NEN50477.1"/>
    </source>
</evidence>
<evidence type="ECO:0000256" key="6">
    <source>
        <dbReference type="ARBA" id="ARBA00023136"/>
    </source>
</evidence>
<evidence type="ECO:0000313" key="9">
    <source>
        <dbReference type="EMBL" id="NEK93710.1"/>
    </source>
</evidence>
<evidence type="ECO:0000256" key="5">
    <source>
        <dbReference type="ARBA" id="ARBA00022989"/>
    </source>
</evidence>
<protein>
    <submittedName>
        <fullName evidence="9">MFS transporter</fullName>
    </submittedName>
</protein>
<feature type="transmembrane region" description="Helical" evidence="7">
    <location>
        <begin position="212"/>
        <end position="236"/>
    </location>
</feature>
<name>A0A6P0ES90_9ACTN</name>
<reference evidence="10 12" key="2">
    <citation type="submission" date="2020-02" db="EMBL/GenBank/DDBJ databases">
        <title>The WGS of Modestobacter muralis DSM 100205.</title>
        <authorList>
            <person name="Jiang Z."/>
        </authorList>
    </citation>
    <scope>NUCLEOTIDE SEQUENCE [LARGE SCALE GENOMIC DNA]</scope>
    <source>
        <strain evidence="10 12">DSM 100205</strain>
    </source>
</reference>
<keyword evidence="3" id="KW-1003">Cell membrane</keyword>
<dbReference type="Pfam" id="PF07690">
    <property type="entry name" value="MFS_1"/>
    <property type="match status" value="1"/>
</dbReference>
<evidence type="ECO:0000256" key="7">
    <source>
        <dbReference type="SAM" id="Phobius"/>
    </source>
</evidence>
<reference evidence="9 11" key="1">
    <citation type="submission" date="2020-01" db="EMBL/GenBank/DDBJ databases">
        <title>the WGS Modestobacter muralis CPCC 204518.</title>
        <authorList>
            <person name="Jiang Z."/>
        </authorList>
    </citation>
    <scope>NUCLEOTIDE SEQUENCE [LARGE SCALE GENOMIC DNA]</scope>
    <source>
        <strain evidence="9 11">DSM 100205</strain>
    </source>
</reference>
<dbReference type="AlphaFoldDB" id="A0A6P0ES90"/>
<keyword evidence="5 7" id="KW-1133">Transmembrane helix</keyword>